<dbReference type="InterPro" id="IPR036397">
    <property type="entry name" value="RNaseH_sf"/>
</dbReference>
<reference evidence="2 4" key="1">
    <citation type="submission" date="2015-09" db="EMBL/GenBank/DDBJ databases">
        <authorList>
            <person name="Rodrigo-Torres L."/>
            <person name="Arahal D.R."/>
        </authorList>
    </citation>
    <scope>NUCLEOTIDE SEQUENCE [LARGE SCALE GENOMIC DNA]</scope>
    <source>
        <strain evidence="2 4">CECT 5118</strain>
    </source>
</reference>
<dbReference type="Pfam" id="PF00665">
    <property type="entry name" value="rve"/>
    <property type="match status" value="1"/>
</dbReference>
<protein>
    <submittedName>
        <fullName evidence="2 3">Transposase OrfB</fullName>
    </submittedName>
</protein>
<feature type="domain" description="Integrase catalytic" evidence="1">
    <location>
        <begin position="126"/>
        <end position="295"/>
    </location>
</feature>
<dbReference type="NCBIfam" id="NF033577">
    <property type="entry name" value="transpos_IS481"/>
    <property type="match status" value="1"/>
</dbReference>
<dbReference type="SUPFAM" id="SSF53098">
    <property type="entry name" value="Ribonuclease H-like"/>
    <property type="match status" value="1"/>
</dbReference>
<dbReference type="GO" id="GO:0003676">
    <property type="term" value="F:nucleic acid binding"/>
    <property type="evidence" value="ECO:0007669"/>
    <property type="project" value="InterPro"/>
</dbReference>
<evidence type="ECO:0000313" key="3">
    <source>
        <dbReference type="EMBL" id="CUH71866.1"/>
    </source>
</evidence>
<evidence type="ECO:0000259" key="1">
    <source>
        <dbReference type="PROSITE" id="PS50994"/>
    </source>
</evidence>
<dbReference type="OrthoDB" id="9803878at2"/>
<evidence type="ECO:0000313" key="2">
    <source>
        <dbReference type="EMBL" id="CUH70204.1"/>
    </source>
</evidence>
<evidence type="ECO:0000313" key="5">
    <source>
        <dbReference type="Proteomes" id="UP000051887"/>
    </source>
</evidence>
<name>A0A0P1FTB1_9RHOB</name>
<dbReference type="Pfam" id="PF13333">
    <property type="entry name" value="rve_2"/>
    <property type="match status" value="1"/>
</dbReference>
<proteinExistence type="predicted"/>
<dbReference type="PROSITE" id="PS50994">
    <property type="entry name" value="INTEGRASE"/>
    <property type="match status" value="1"/>
</dbReference>
<dbReference type="PANTHER" id="PTHR35004">
    <property type="entry name" value="TRANSPOSASE RV3428C-RELATED"/>
    <property type="match status" value="1"/>
</dbReference>
<gene>
    <name evidence="2" type="ORF">TL5118_04179</name>
    <name evidence="3" type="ORF">TL5120_01658</name>
</gene>
<evidence type="ECO:0000313" key="4">
    <source>
        <dbReference type="Proteomes" id="UP000051086"/>
    </source>
</evidence>
<dbReference type="InterPro" id="IPR047656">
    <property type="entry name" value="IS481-like_transpos"/>
</dbReference>
<keyword evidence="4" id="KW-1185">Reference proteome</keyword>
<reference evidence="3 5" key="2">
    <citation type="submission" date="2015-09" db="EMBL/GenBank/DDBJ databases">
        <authorList>
            <consortium name="Swine Surveillance"/>
        </authorList>
    </citation>
    <scope>NUCLEOTIDE SEQUENCE [LARGE SCALE GENOMIC DNA]</scope>
    <source>
        <strain evidence="3 5">5120</strain>
    </source>
</reference>
<dbReference type="Proteomes" id="UP000051086">
    <property type="component" value="Unassembled WGS sequence"/>
</dbReference>
<dbReference type="InterPro" id="IPR001584">
    <property type="entry name" value="Integrase_cat-core"/>
</dbReference>
<dbReference type="InterPro" id="IPR012337">
    <property type="entry name" value="RNaseH-like_sf"/>
</dbReference>
<accession>A0A0P1FTB1</accession>
<sequence length="315" mass="36414">MGQILHGSAKTTHAVRALIQRSKASNAALSRELGINVKTVAKWRKRDSVQDAAMGPKQVHSTVLSIEEEAVIVAFRRHTLLPLDDCLYALQPSIPHLTRSSLHRCLQRHGISRLPEVEGDKPKKRFKRYPIGYFHIDIAEVRTGEGKIRLFVAIDRTSKFAYVELHEKAGKMIAAQFLRNLIAAVPYRVHTVLTDNGIQFTNRKQDTSAFEHIFDRVCRENEIDHRLTKVNHPWTNGQVERMNRTIKEATVKRYHYETHFQLETHITDFIAAYNYARRLKTLQGLTPFEYICKIWTSEPERFNIETTHHMLGLNT</sequence>
<dbReference type="PANTHER" id="PTHR35004:SF7">
    <property type="entry name" value="INTEGRASE PROTEIN"/>
    <property type="match status" value="1"/>
</dbReference>
<dbReference type="RefSeq" id="WP_058243128.1">
    <property type="nucleotide sequence ID" value="NZ_CYSB01000048.1"/>
</dbReference>
<dbReference type="EMBL" id="CYSC01000027">
    <property type="protein sequence ID" value="CUH71866.1"/>
    <property type="molecule type" value="Genomic_DNA"/>
</dbReference>
<organism evidence="3 5">
    <name type="scientific">Thalassovita autumnalis</name>
    <dbReference type="NCBI Taxonomy" id="2072972"/>
    <lineage>
        <taxon>Bacteria</taxon>
        <taxon>Pseudomonadati</taxon>
        <taxon>Pseudomonadota</taxon>
        <taxon>Alphaproteobacteria</taxon>
        <taxon>Rhodobacterales</taxon>
        <taxon>Roseobacteraceae</taxon>
        <taxon>Thalassovita</taxon>
    </lineage>
</organism>
<dbReference type="AlphaFoldDB" id="A0A0P1FTB1"/>
<dbReference type="Proteomes" id="UP000051887">
    <property type="component" value="Unassembled WGS sequence"/>
</dbReference>
<dbReference type="EMBL" id="CYSB01000048">
    <property type="protein sequence ID" value="CUH70204.1"/>
    <property type="molecule type" value="Genomic_DNA"/>
</dbReference>
<dbReference type="GO" id="GO:0015074">
    <property type="term" value="P:DNA integration"/>
    <property type="evidence" value="ECO:0007669"/>
    <property type="project" value="InterPro"/>
</dbReference>
<dbReference type="Gene3D" id="3.30.420.10">
    <property type="entry name" value="Ribonuclease H-like superfamily/Ribonuclease H"/>
    <property type="match status" value="1"/>
</dbReference>